<feature type="compositionally biased region" description="Low complexity" evidence="1">
    <location>
        <begin position="364"/>
        <end position="374"/>
    </location>
</feature>
<sequence>MSITPFGMSVLGIDPDAQPRRDQPVVEPNPSQAAATAATTTTLSSSPTAERTPTAPAQRPRPPRRPTSNFNAFQTTCTPSTDSPPAYAAAVRHRPSPQPTVDEAQFRAPPKYTCTVSAEAKLLLQVESINPLHKTISGEWKEVYLVLRGTLLCIHKVKDQGPGKLLRSYTLQHAEIGMALDVQHTVLVPQSRLGYLVPLGARLRAAKKDPMLFKVEPQHIMRLRVETDQILLAGSNEERIHSLINAISAGIDIAPVLDERSIPKICTVPRRRRRREAGSVNVHDPSVISEQERIMREMFPNLLGRRTNESGSETSTSQVVANPQLPPVPEDEDLDLSAMREDGGACTTTLSRSESNGERAIRPSASRTTTSSTVNSTFSDDMMYVTNPANFNASGKWEPVHARSPAQIQRYIRRCMPILPADAVRASDVLISNGKRLKINWCMEVLEDWELKPPSYRLHTTTNAVTRSASQRSTAAGSLSANSRTDDQSLSASDDAIEPVEPSTPTQSAQALMTTELHELAKVGSSSSTPEKPTSASSARRQQAEAKRAEGASRDNPYEAPGMIFCF</sequence>
<feature type="region of interest" description="Disordered" evidence="1">
    <location>
        <begin position="344"/>
        <end position="374"/>
    </location>
</feature>
<dbReference type="PANTHER" id="PTHR37283:SF1">
    <property type="entry name" value="PH DOMAIN-CONTAINING PROTEIN YHR131C"/>
    <property type="match status" value="1"/>
</dbReference>
<dbReference type="OrthoDB" id="5865767at2759"/>
<evidence type="ECO:0000313" key="3">
    <source>
        <dbReference type="Proteomes" id="UP000799441"/>
    </source>
</evidence>
<feature type="compositionally biased region" description="Polar residues" evidence="1">
    <location>
        <begin position="69"/>
        <end position="83"/>
    </location>
</feature>
<evidence type="ECO:0000256" key="1">
    <source>
        <dbReference type="SAM" id="MobiDB-lite"/>
    </source>
</evidence>
<feature type="region of interest" description="Disordered" evidence="1">
    <location>
        <begin position="462"/>
        <end position="562"/>
    </location>
</feature>
<proteinExistence type="predicted"/>
<evidence type="ECO:0008006" key="4">
    <source>
        <dbReference type="Google" id="ProtNLM"/>
    </source>
</evidence>
<organism evidence="2 3">
    <name type="scientific">Polychaeton citri CBS 116435</name>
    <dbReference type="NCBI Taxonomy" id="1314669"/>
    <lineage>
        <taxon>Eukaryota</taxon>
        <taxon>Fungi</taxon>
        <taxon>Dikarya</taxon>
        <taxon>Ascomycota</taxon>
        <taxon>Pezizomycotina</taxon>
        <taxon>Dothideomycetes</taxon>
        <taxon>Dothideomycetidae</taxon>
        <taxon>Capnodiales</taxon>
        <taxon>Capnodiaceae</taxon>
        <taxon>Polychaeton</taxon>
    </lineage>
</organism>
<feature type="compositionally biased region" description="Low complexity" evidence="1">
    <location>
        <begin position="33"/>
        <end position="58"/>
    </location>
</feature>
<accession>A0A9P4UIQ8</accession>
<feature type="compositionally biased region" description="Polar residues" evidence="1">
    <location>
        <begin position="503"/>
        <end position="513"/>
    </location>
</feature>
<gene>
    <name evidence="2" type="ORF">K431DRAFT_277526</name>
</gene>
<dbReference type="AlphaFoldDB" id="A0A9P4UIQ8"/>
<name>A0A9P4UIQ8_9PEZI</name>
<dbReference type="InterPro" id="IPR011993">
    <property type="entry name" value="PH-like_dom_sf"/>
</dbReference>
<feature type="compositionally biased region" description="Polar residues" evidence="1">
    <location>
        <begin position="524"/>
        <end position="534"/>
    </location>
</feature>
<comment type="caution">
    <text evidence="2">The sequence shown here is derived from an EMBL/GenBank/DDBJ whole genome shotgun (WGS) entry which is preliminary data.</text>
</comment>
<dbReference type="Gene3D" id="2.30.29.30">
    <property type="entry name" value="Pleckstrin-homology domain (PH domain)/Phosphotyrosine-binding domain (PTB)"/>
    <property type="match status" value="1"/>
</dbReference>
<dbReference type="PANTHER" id="PTHR37283">
    <property type="entry name" value="PH DOMAIN-CONTAINING PROTEIN YHR131C"/>
    <property type="match status" value="1"/>
</dbReference>
<feature type="compositionally biased region" description="Basic and acidic residues" evidence="1">
    <location>
        <begin position="542"/>
        <end position="557"/>
    </location>
</feature>
<evidence type="ECO:0000313" key="2">
    <source>
        <dbReference type="EMBL" id="KAF2717132.1"/>
    </source>
</evidence>
<dbReference type="Proteomes" id="UP000799441">
    <property type="component" value="Unassembled WGS sequence"/>
</dbReference>
<dbReference type="EMBL" id="MU003851">
    <property type="protein sequence ID" value="KAF2717132.1"/>
    <property type="molecule type" value="Genomic_DNA"/>
</dbReference>
<protein>
    <recommendedName>
        <fullName evidence="4">PH domain-containing protein</fullName>
    </recommendedName>
</protein>
<keyword evidence="3" id="KW-1185">Reference proteome</keyword>
<feature type="compositionally biased region" description="Polar residues" evidence="1">
    <location>
        <begin position="462"/>
        <end position="492"/>
    </location>
</feature>
<reference evidence="2" key="1">
    <citation type="journal article" date="2020" name="Stud. Mycol.">
        <title>101 Dothideomycetes genomes: a test case for predicting lifestyles and emergence of pathogens.</title>
        <authorList>
            <person name="Haridas S."/>
            <person name="Albert R."/>
            <person name="Binder M."/>
            <person name="Bloem J."/>
            <person name="Labutti K."/>
            <person name="Salamov A."/>
            <person name="Andreopoulos B."/>
            <person name="Baker S."/>
            <person name="Barry K."/>
            <person name="Bills G."/>
            <person name="Bluhm B."/>
            <person name="Cannon C."/>
            <person name="Castanera R."/>
            <person name="Culley D."/>
            <person name="Daum C."/>
            <person name="Ezra D."/>
            <person name="Gonzalez J."/>
            <person name="Henrissat B."/>
            <person name="Kuo A."/>
            <person name="Liang C."/>
            <person name="Lipzen A."/>
            <person name="Lutzoni F."/>
            <person name="Magnuson J."/>
            <person name="Mondo S."/>
            <person name="Nolan M."/>
            <person name="Ohm R."/>
            <person name="Pangilinan J."/>
            <person name="Park H.-J."/>
            <person name="Ramirez L."/>
            <person name="Alfaro M."/>
            <person name="Sun H."/>
            <person name="Tritt A."/>
            <person name="Yoshinaga Y."/>
            <person name="Zwiers L.-H."/>
            <person name="Turgeon B."/>
            <person name="Goodwin S."/>
            <person name="Spatafora J."/>
            <person name="Crous P."/>
            <person name="Grigoriev I."/>
        </authorList>
    </citation>
    <scope>NUCLEOTIDE SEQUENCE</scope>
    <source>
        <strain evidence="2">CBS 116435</strain>
    </source>
</reference>
<feature type="region of interest" description="Disordered" evidence="1">
    <location>
        <begin position="304"/>
        <end position="332"/>
    </location>
</feature>
<feature type="region of interest" description="Disordered" evidence="1">
    <location>
        <begin position="1"/>
        <end position="103"/>
    </location>
</feature>
<feature type="compositionally biased region" description="Polar residues" evidence="1">
    <location>
        <begin position="309"/>
        <end position="321"/>
    </location>
</feature>